<gene>
    <name evidence="1" type="ORF">LC0644_1543</name>
</gene>
<dbReference type="AlphaFoldDB" id="A0A0C9PXP7"/>
<accession>A0A0C9PXP7</accession>
<proteinExistence type="predicted"/>
<evidence type="ECO:0000313" key="2">
    <source>
        <dbReference type="Proteomes" id="UP000032552"/>
    </source>
</evidence>
<organism evidence="1 2">
    <name type="scientific">Lacticaseibacillus paracasei NRIC 0644</name>
    <dbReference type="NCBI Taxonomy" id="1435038"/>
    <lineage>
        <taxon>Bacteria</taxon>
        <taxon>Bacillati</taxon>
        <taxon>Bacillota</taxon>
        <taxon>Bacilli</taxon>
        <taxon>Lactobacillales</taxon>
        <taxon>Lactobacillaceae</taxon>
        <taxon>Lacticaseibacillus</taxon>
    </lineage>
</organism>
<sequence>MAQRPEEITNLLQDALHTQHEVAINTIDRHRFKGRVVDIEAATVKPYNERGVITVATGRGAKRIQAYAISQIKYN</sequence>
<dbReference type="Proteomes" id="UP000032552">
    <property type="component" value="Unassembled WGS sequence"/>
</dbReference>
<protein>
    <submittedName>
        <fullName evidence="1">Uncharacterized protein</fullName>
    </submittedName>
</protein>
<name>A0A0C9PXP7_LACPA</name>
<evidence type="ECO:0000313" key="1">
    <source>
        <dbReference type="EMBL" id="GAN36954.1"/>
    </source>
</evidence>
<dbReference type="GeneID" id="57090139"/>
<dbReference type="RefSeq" id="WP_003565593.1">
    <property type="nucleotide sequence ID" value="NZ_BAYM01000090.1"/>
</dbReference>
<dbReference type="EMBL" id="BAYM01000090">
    <property type="protein sequence ID" value="GAN36954.1"/>
    <property type="molecule type" value="Genomic_DNA"/>
</dbReference>
<comment type="caution">
    <text evidence="1">The sequence shown here is derived from an EMBL/GenBank/DDBJ whole genome shotgun (WGS) entry which is preliminary data.</text>
</comment>
<reference evidence="2" key="1">
    <citation type="submission" date="2014-05" db="EMBL/GenBank/DDBJ databases">
        <title>Whole genome sequencing of Lactobacillus casei NRIC0644.</title>
        <authorList>
            <person name="Atarashi H."/>
            <person name="Yoshida Y."/>
            <person name="Fujimura S."/>
            <person name="Tanaka N."/>
            <person name="Shiwa Y."/>
            <person name="Yoshikawa H."/>
            <person name="Okada S."/>
            <person name="Nakagawa J."/>
        </authorList>
    </citation>
    <scope>NUCLEOTIDE SEQUENCE [LARGE SCALE GENOMIC DNA]</scope>
    <source>
        <strain evidence="2">NRIC0644</strain>
    </source>
</reference>